<dbReference type="PANTHER" id="PTHR48041:SF127">
    <property type="entry name" value="TRANSPORTER, PUTATIVE-RELATED"/>
    <property type="match status" value="1"/>
</dbReference>
<keyword evidence="10" id="KW-1185">Reference proteome</keyword>
<feature type="domain" description="ABC transporter family G" evidence="8">
    <location>
        <begin position="44"/>
        <end position="99"/>
    </location>
</feature>
<feature type="transmembrane region" description="Helical" evidence="6">
    <location>
        <begin position="318"/>
        <end position="336"/>
    </location>
</feature>
<protein>
    <submittedName>
        <fullName evidence="9">ABC transporter, putative</fullName>
    </submittedName>
</protein>
<dbReference type="Proteomes" id="UP000051952">
    <property type="component" value="Unassembled WGS sequence"/>
</dbReference>
<sequence>ITNPYVILLDEPTTGLDSVNALRVAQLLQDLARDDKRTVLCTIHSPSSELFALFDDLLLLGKGHVIYHGPTADAVKYFASIGYPVPPRTNPSEYYMNLLQLPPAELQGLWESWEAYLVSTAADGNLSVRPLEGTIRSADANLDRRVGEKGSPFSVQMTMLTARSWRQFVRDPGALVGRTVQTIFFALLLGLFFFGVDNTREGVQDRAGALFLIMLNNFFLAAISGIASFPPERAVFLMEQSSENYSAWAYSLAKNISELPFQIGFPIIFTSTMYFMIGFAETPKAFFKMLLLIIMIGNQGYSFGIFMASLFPTPQISMAALPVVMLPLALVSGLFANSDRLEPAWYWLEYISFPRYAYTGLFLSEFSALDTICDVADTTCSFKTGQDVIHYYGFTRVSWGTCIYALVIYLMGLKVISATLLWHQGRARRGNLSFHKNLDSREMSPRAAALSGRNASPQHDA</sequence>
<dbReference type="EMBL" id="CYKH01000178">
    <property type="protein sequence ID" value="CUI11978.1"/>
    <property type="molecule type" value="Genomic_DNA"/>
</dbReference>
<evidence type="ECO:0000256" key="1">
    <source>
        <dbReference type="ARBA" id="ARBA00004141"/>
    </source>
</evidence>
<dbReference type="GO" id="GO:0016020">
    <property type="term" value="C:membrane"/>
    <property type="evidence" value="ECO:0007669"/>
    <property type="project" value="UniProtKB-SubCell"/>
</dbReference>
<feature type="transmembrane region" description="Helical" evidence="6">
    <location>
        <begin position="259"/>
        <end position="277"/>
    </location>
</feature>
<evidence type="ECO:0000256" key="6">
    <source>
        <dbReference type="SAM" id="Phobius"/>
    </source>
</evidence>
<dbReference type="Pfam" id="PF01061">
    <property type="entry name" value="ABC2_membrane"/>
    <property type="match status" value="1"/>
</dbReference>
<dbReference type="InterPro" id="IPR043926">
    <property type="entry name" value="ABCG_dom"/>
</dbReference>
<dbReference type="OrthoDB" id="66620at2759"/>
<dbReference type="AlphaFoldDB" id="A0A0S4KHA3"/>
<comment type="subcellular location">
    <subcellularLocation>
        <location evidence="1">Membrane</location>
        <topology evidence="1">Multi-pass membrane protein</topology>
    </subcellularLocation>
</comment>
<evidence type="ECO:0000259" key="7">
    <source>
        <dbReference type="Pfam" id="PF01061"/>
    </source>
</evidence>
<dbReference type="GO" id="GO:0140359">
    <property type="term" value="F:ABC-type transporter activity"/>
    <property type="evidence" value="ECO:0007669"/>
    <property type="project" value="InterPro"/>
</dbReference>
<feature type="transmembrane region" description="Helical" evidence="6">
    <location>
        <begin position="208"/>
        <end position="229"/>
    </location>
</feature>
<dbReference type="InterPro" id="IPR050352">
    <property type="entry name" value="ABCG_transporters"/>
</dbReference>
<feature type="transmembrane region" description="Helical" evidence="6">
    <location>
        <begin position="403"/>
        <end position="422"/>
    </location>
</feature>
<reference evidence="10" key="1">
    <citation type="submission" date="2015-09" db="EMBL/GenBank/DDBJ databases">
        <authorList>
            <consortium name="Pathogen Informatics"/>
        </authorList>
    </citation>
    <scope>NUCLEOTIDE SEQUENCE [LARGE SCALE GENOMIC DNA]</scope>
    <source>
        <strain evidence="10">Lake Konstanz</strain>
    </source>
</reference>
<accession>A0A0S4KHA3</accession>
<dbReference type="VEuPathDB" id="TriTrypDB:BSAL_55990"/>
<evidence type="ECO:0000313" key="10">
    <source>
        <dbReference type="Proteomes" id="UP000051952"/>
    </source>
</evidence>
<feature type="domain" description="ABC-2 type transporter transmembrane" evidence="7">
    <location>
        <begin position="156"/>
        <end position="366"/>
    </location>
</feature>
<dbReference type="PANTHER" id="PTHR48041">
    <property type="entry name" value="ABC TRANSPORTER G FAMILY MEMBER 28"/>
    <property type="match status" value="1"/>
</dbReference>
<keyword evidence="5 6" id="KW-0472">Membrane</keyword>
<dbReference type="Pfam" id="PF19055">
    <property type="entry name" value="ABC2_membrane_7"/>
    <property type="match status" value="1"/>
</dbReference>
<evidence type="ECO:0000259" key="8">
    <source>
        <dbReference type="Pfam" id="PF19055"/>
    </source>
</evidence>
<evidence type="ECO:0000313" key="9">
    <source>
        <dbReference type="EMBL" id="CUI11978.1"/>
    </source>
</evidence>
<proteinExistence type="predicted"/>
<dbReference type="OMA" id="ASMGYPC"/>
<dbReference type="InterPro" id="IPR013525">
    <property type="entry name" value="ABC2_TM"/>
</dbReference>
<name>A0A0S4KHA3_BODSA</name>
<feature type="transmembrane region" description="Helical" evidence="6">
    <location>
        <begin position="175"/>
        <end position="196"/>
    </location>
</feature>
<evidence type="ECO:0000256" key="3">
    <source>
        <dbReference type="ARBA" id="ARBA00022692"/>
    </source>
</evidence>
<dbReference type="Gene3D" id="3.40.50.300">
    <property type="entry name" value="P-loop containing nucleotide triphosphate hydrolases"/>
    <property type="match status" value="1"/>
</dbReference>
<organism evidence="9 10">
    <name type="scientific">Bodo saltans</name>
    <name type="common">Flagellated protozoan</name>
    <dbReference type="NCBI Taxonomy" id="75058"/>
    <lineage>
        <taxon>Eukaryota</taxon>
        <taxon>Discoba</taxon>
        <taxon>Euglenozoa</taxon>
        <taxon>Kinetoplastea</taxon>
        <taxon>Metakinetoplastina</taxon>
        <taxon>Eubodonida</taxon>
        <taxon>Bodonidae</taxon>
        <taxon>Bodo</taxon>
    </lineage>
</organism>
<dbReference type="SUPFAM" id="SSF52540">
    <property type="entry name" value="P-loop containing nucleoside triphosphate hydrolases"/>
    <property type="match status" value="1"/>
</dbReference>
<keyword evidence="3 6" id="KW-0812">Transmembrane</keyword>
<keyword evidence="4 6" id="KW-1133">Transmembrane helix</keyword>
<evidence type="ECO:0000256" key="5">
    <source>
        <dbReference type="ARBA" id="ARBA00023136"/>
    </source>
</evidence>
<dbReference type="InterPro" id="IPR027417">
    <property type="entry name" value="P-loop_NTPase"/>
</dbReference>
<keyword evidence="2" id="KW-0813">Transport</keyword>
<feature type="non-terminal residue" evidence="9">
    <location>
        <position position="1"/>
    </location>
</feature>
<evidence type="ECO:0000256" key="2">
    <source>
        <dbReference type="ARBA" id="ARBA00022448"/>
    </source>
</evidence>
<evidence type="ECO:0000256" key="4">
    <source>
        <dbReference type="ARBA" id="ARBA00022989"/>
    </source>
</evidence>
<feature type="transmembrane region" description="Helical" evidence="6">
    <location>
        <begin position="289"/>
        <end position="311"/>
    </location>
</feature>
<gene>
    <name evidence="9" type="ORF">BSAL_55990</name>
</gene>